<evidence type="ECO:0000313" key="10">
    <source>
        <dbReference type="Proteomes" id="UP000632125"/>
    </source>
</evidence>
<comment type="similarity">
    <text evidence="1">Belongs to the four-carbon acid sugar kinase family.</text>
</comment>
<dbReference type="InterPro" id="IPR042213">
    <property type="entry name" value="NBD_C_sf"/>
</dbReference>
<feature type="domain" description="Four-carbon acid sugar kinase N-terminal" evidence="7">
    <location>
        <begin position="3"/>
        <end position="226"/>
    </location>
</feature>
<dbReference type="Pfam" id="PF17042">
    <property type="entry name" value="NBD_C"/>
    <property type="match status" value="1"/>
</dbReference>
<dbReference type="Gene3D" id="3.40.50.10840">
    <property type="entry name" value="Putative sugar-binding, N-terminal domain"/>
    <property type="match status" value="1"/>
</dbReference>
<keyword evidence="3" id="KW-0547">Nucleotide-binding</keyword>
<dbReference type="GO" id="GO:0005524">
    <property type="term" value="F:ATP binding"/>
    <property type="evidence" value="ECO:0007669"/>
    <property type="project" value="UniProtKB-KW"/>
</dbReference>
<protein>
    <submittedName>
        <fullName evidence="9">Four-carbon acid sugar kinase family protein</fullName>
    </submittedName>
</protein>
<feature type="domain" description="Four-carbon acid sugar kinase nucleotide binding" evidence="8">
    <location>
        <begin position="249"/>
        <end position="417"/>
    </location>
</feature>
<dbReference type="EMBL" id="JACXIY010000010">
    <property type="protein sequence ID" value="MBD2868507.1"/>
    <property type="molecule type" value="Genomic_DNA"/>
</dbReference>
<dbReference type="InterPro" id="IPR031475">
    <property type="entry name" value="NBD_C"/>
</dbReference>
<dbReference type="AlphaFoldDB" id="A0A927CKN0"/>
<keyword evidence="6" id="KW-0119">Carbohydrate metabolism</keyword>
<name>A0A927CKN0_9BACL</name>
<comment type="caution">
    <text evidence="9">The sequence shown here is derived from an EMBL/GenBank/DDBJ whole genome shotgun (WGS) entry which is preliminary data.</text>
</comment>
<evidence type="ECO:0000256" key="2">
    <source>
        <dbReference type="ARBA" id="ARBA00022679"/>
    </source>
</evidence>
<dbReference type="Proteomes" id="UP000632125">
    <property type="component" value="Unassembled WGS sequence"/>
</dbReference>
<keyword evidence="4 9" id="KW-0418">Kinase</keyword>
<dbReference type="GO" id="GO:0016301">
    <property type="term" value="F:kinase activity"/>
    <property type="evidence" value="ECO:0007669"/>
    <property type="project" value="UniProtKB-KW"/>
</dbReference>
<dbReference type="InterPro" id="IPR010737">
    <property type="entry name" value="4-carb_acid_sugar_kinase_N"/>
</dbReference>
<keyword evidence="10" id="KW-1185">Reference proteome</keyword>
<dbReference type="RefSeq" id="WP_190859864.1">
    <property type="nucleotide sequence ID" value="NZ_JACXIY010000010.1"/>
</dbReference>
<organism evidence="9 10">
    <name type="scientific">Paenibacillus arenilitoris</name>
    <dbReference type="NCBI Taxonomy" id="2772299"/>
    <lineage>
        <taxon>Bacteria</taxon>
        <taxon>Bacillati</taxon>
        <taxon>Bacillota</taxon>
        <taxon>Bacilli</taxon>
        <taxon>Bacillales</taxon>
        <taxon>Paenibacillaceae</taxon>
        <taxon>Paenibacillus</taxon>
    </lineage>
</organism>
<keyword evidence="2" id="KW-0808">Transferase</keyword>
<evidence type="ECO:0000259" key="7">
    <source>
        <dbReference type="Pfam" id="PF07005"/>
    </source>
</evidence>
<evidence type="ECO:0000256" key="3">
    <source>
        <dbReference type="ARBA" id="ARBA00022741"/>
    </source>
</evidence>
<evidence type="ECO:0000256" key="6">
    <source>
        <dbReference type="ARBA" id="ARBA00023277"/>
    </source>
</evidence>
<accession>A0A927CKN0</accession>
<dbReference type="Gene3D" id="3.40.980.20">
    <property type="entry name" value="Four-carbon acid sugar kinase, nucleotide binding domain"/>
    <property type="match status" value="1"/>
</dbReference>
<evidence type="ECO:0000256" key="4">
    <source>
        <dbReference type="ARBA" id="ARBA00022777"/>
    </source>
</evidence>
<dbReference type="InterPro" id="IPR037051">
    <property type="entry name" value="4-carb_acid_sugar_kinase_N_sf"/>
</dbReference>
<evidence type="ECO:0000256" key="1">
    <source>
        <dbReference type="ARBA" id="ARBA00005715"/>
    </source>
</evidence>
<gene>
    <name evidence="9" type="ORF">IDH41_07955</name>
</gene>
<evidence type="ECO:0000313" key="9">
    <source>
        <dbReference type="EMBL" id="MBD2868507.1"/>
    </source>
</evidence>
<dbReference type="Pfam" id="PF07005">
    <property type="entry name" value="SBD_N"/>
    <property type="match status" value="1"/>
</dbReference>
<reference evidence="9" key="1">
    <citation type="submission" date="2020-09" db="EMBL/GenBank/DDBJ databases">
        <title>A novel bacterium of genus Paenibacillus, isolated from South China Sea.</title>
        <authorList>
            <person name="Huang H."/>
            <person name="Mo K."/>
            <person name="Hu Y."/>
        </authorList>
    </citation>
    <scope>NUCLEOTIDE SEQUENCE</scope>
    <source>
        <strain evidence="9">IB182493</strain>
    </source>
</reference>
<dbReference type="SUPFAM" id="SSF142764">
    <property type="entry name" value="YgbK-like"/>
    <property type="match status" value="1"/>
</dbReference>
<evidence type="ECO:0000256" key="5">
    <source>
        <dbReference type="ARBA" id="ARBA00022840"/>
    </source>
</evidence>
<proteinExistence type="inferred from homology"/>
<keyword evidence="5" id="KW-0067">ATP-binding</keyword>
<sequence length="434" mass="46840">MKLAIIADDLTGASDSGAQLAGTGMPTTVLINPAYRGPVEGHHLVVDTDSRAVSPEEAALRVREMAFMMKQKGYTAIYKKIDSTMRGNPGAEIEAVDAVFRPDFVIIAPGYPRNGRQVVDGRLYVDGVPLQETEFARDPGTPVHDGYIPNLLRGQTSGPIGMVTRNEIRDPDFRLGEKLDALRAGNIRYVLFDAETEEDLKWTVNEVIRTGYSVVWAGSAGLASHLPLAREEVPLRSGNRSVAREDAVLVVVGSVSGRSRRQLDLLLEQGDVFPVELRSERLADRPESRRGELLRALSEASKAKGRFRNLVLYSSGSPSDVKQALEAGRRRGIRASGVSDAIADALGEAALHLHGLFRFKGMVLTGGDTARRVCTRLRANTMSLFGEVEEGVPIGLLDGDREVIAITKAGGFGSDAVLLNAISKLRGEGPTCCP</sequence>
<evidence type="ECO:0000259" key="8">
    <source>
        <dbReference type="Pfam" id="PF17042"/>
    </source>
</evidence>